<dbReference type="InterPro" id="IPR000014">
    <property type="entry name" value="PAS"/>
</dbReference>
<feature type="domain" description="PAC" evidence="1">
    <location>
        <begin position="260"/>
        <end position="310"/>
    </location>
</feature>
<dbReference type="SMART" id="SM00065">
    <property type="entry name" value="GAF"/>
    <property type="match status" value="2"/>
</dbReference>
<dbReference type="SUPFAM" id="SSF55785">
    <property type="entry name" value="PYP-like sensor domain (PAS domain)"/>
    <property type="match status" value="1"/>
</dbReference>
<proteinExistence type="predicted"/>
<dbReference type="SMART" id="SM00091">
    <property type="entry name" value="PAS"/>
    <property type="match status" value="1"/>
</dbReference>
<comment type="caution">
    <text evidence="4">The sequence shown here is derived from an EMBL/GenBank/DDBJ whole genome shotgun (WGS) entry which is preliminary data.</text>
</comment>
<dbReference type="InterPro" id="IPR035965">
    <property type="entry name" value="PAS-like_dom_sf"/>
</dbReference>
<dbReference type="PANTHER" id="PTHR44757">
    <property type="entry name" value="DIGUANYLATE CYCLASE DGCP"/>
    <property type="match status" value="1"/>
</dbReference>
<dbReference type="InterPro" id="IPR003018">
    <property type="entry name" value="GAF"/>
</dbReference>
<dbReference type="PROSITE" id="PS50883">
    <property type="entry name" value="EAL"/>
    <property type="match status" value="1"/>
</dbReference>
<name>A0ABP9QIY2_9RHOO</name>
<dbReference type="Pfam" id="PF00563">
    <property type="entry name" value="EAL"/>
    <property type="match status" value="1"/>
</dbReference>
<dbReference type="InterPro" id="IPR001633">
    <property type="entry name" value="EAL_dom"/>
</dbReference>
<dbReference type="InterPro" id="IPR001610">
    <property type="entry name" value="PAC"/>
</dbReference>
<dbReference type="NCBIfam" id="TIGR00229">
    <property type="entry name" value="sensory_box"/>
    <property type="match status" value="1"/>
</dbReference>
<dbReference type="Gene3D" id="3.30.450.40">
    <property type="match status" value="2"/>
</dbReference>
<dbReference type="InterPro" id="IPR013656">
    <property type="entry name" value="PAS_4"/>
</dbReference>
<evidence type="ECO:0008006" key="6">
    <source>
        <dbReference type="Google" id="ProtNLM"/>
    </source>
</evidence>
<keyword evidence="5" id="KW-1185">Reference proteome</keyword>
<dbReference type="RefSeq" id="WP_345532117.1">
    <property type="nucleotide sequence ID" value="NZ_BAABLD010000007.1"/>
</dbReference>
<evidence type="ECO:0000259" key="3">
    <source>
        <dbReference type="PROSITE" id="PS50887"/>
    </source>
</evidence>
<dbReference type="SMART" id="SM00052">
    <property type="entry name" value="EAL"/>
    <property type="match status" value="1"/>
</dbReference>
<protein>
    <recommendedName>
        <fullName evidence="6">EAL domain-containing protein</fullName>
    </recommendedName>
</protein>
<evidence type="ECO:0000313" key="4">
    <source>
        <dbReference type="EMBL" id="GAA5162602.1"/>
    </source>
</evidence>
<evidence type="ECO:0000259" key="2">
    <source>
        <dbReference type="PROSITE" id="PS50883"/>
    </source>
</evidence>
<dbReference type="SMART" id="SM00267">
    <property type="entry name" value="GGDEF"/>
    <property type="match status" value="1"/>
</dbReference>
<gene>
    <name evidence="4" type="ORF">GCM10025770_13500</name>
</gene>
<dbReference type="Gene3D" id="3.30.450.20">
    <property type="entry name" value="PAS domain"/>
    <property type="match status" value="1"/>
</dbReference>
<dbReference type="SUPFAM" id="SSF55073">
    <property type="entry name" value="Nucleotide cyclase"/>
    <property type="match status" value="1"/>
</dbReference>
<dbReference type="NCBIfam" id="TIGR00254">
    <property type="entry name" value="GGDEF"/>
    <property type="match status" value="1"/>
</dbReference>
<evidence type="ECO:0000313" key="5">
    <source>
        <dbReference type="Proteomes" id="UP001500547"/>
    </source>
</evidence>
<dbReference type="SUPFAM" id="SSF55781">
    <property type="entry name" value="GAF domain-like"/>
    <property type="match status" value="2"/>
</dbReference>
<dbReference type="SMART" id="SM00086">
    <property type="entry name" value="PAC"/>
    <property type="match status" value="1"/>
</dbReference>
<dbReference type="Proteomes" id="UP001500547">
    <property type="component" value="Unassembled WGS sequence"/>
</dbReference>
<dbReference type="InterPro" id="IPR000160">
    <property type="entry name" value="GGDEF_dom"/>
</dbReference>
<dbReference type="PROSITE" id="PS50113">
    <property type="entry name" value="PAC"/>
    <property type="match status" value="1"/>
</dbReference>
<dbReference type="Pfam" id="PF00990">
    <property type="entry name" value="GGDEF"/>
    <property type="match status" value="1"/>
</dbReference>
<dbReference type="Pfam" id="PF13185">
    <property type="entry name" value="GAF_2"/>
    <property type="match status" value="1"/>
</dbReference>
<dbReference type="SUPFAM" id="SSF141868">
    <property type="entry name" value="EAL domain-like"/>
    <property type="match status" value="1"/>
</dbReference>
<dbReference type="CDD" id="cd01948">
    <property type="entry name" value="EAL"/>
    <property type="match status" value="1"/>
</dbReference>
<dbReference type="EMBL" id="BAABLD010000007">
    <property type="protein sequence ID" value="GAA5162602.1"/>
    <property type="molecule type" value="Genomic_DNA"/>
</dbReference>
<feature type="domain" description="EAL" evidence="2">
    <location>
        <begin position="665"/>
        <end position="918"/>
    </location>
</feature>
<dbReference type="Gene3D" id="3.30.70.270">
    <property type="match status" value="1"/>
</dbReference>
<accession>A0ABP9QIY2</accession>
<dbReference type="InterPro" id="IPR035919">
    <property type="entry name" value="EAL_sf"/>
</dbReference>
<feature type="domain" description="GGDEF" evidence="3">
    <location>
        <begin position="523"/>
        <end position="656"/>
    </location>
</feature>
<dbReference type="Pfam" id="PF08448">
    <property type="entry name" value="PAS_4"/>
    <property type="match status" value="1"/>
</dbReference>
<reference evidence="5" key="1">
    <citation type="journal article" date="2019" name="Int. J. Syst. Evol. Microbiol.">
        <title>The Global Catalogue of Microorganisms (GCM) 10K type strain sequencing project: providing services to taxonomists for standard genome sequencing and annotation.</title>
        <authorList>
            <consortium name="The Broad Institute Genomics Platform"/>
            <consortium name="The Broad Institute Genome Sequencing Center for Infectious Disease"/>
            <person name="Wu L."/>
            <person name="Ma J."/>
        </authorList>
    </citation>
    <scope>NUCLEOTIDE SEQUENCE [LARGE SCALE GENOMIC DNA]</scope>
    <source>
        <strain evidence="5">JCM 18715</strain>
    </source>
</reference>
<organism evidence="4 5">
    <name type="scientific">Viridibacterium curvum</name>
    <dbReference type="NCBI Taxonomy" id="1101404"/>
    <lineage>
        <taxon>Bacteria</taxon>
        <taxon>Pseudomonadati</taxon>
        <taxon>Pseudomonadota</taxon>
        <taxon>Betaproteobacteria</taxon>
        <taxon>Rhodocyclales</taxon>
        <taxon>Rhodocyclaceae</taxon>
        <taxon>Viridibacterium</taxon>
    </lineage>
</organism>
<dbReference type="PANTHER" id="PTHR44757:SF2">
    <property type="entry name" value="BIOFILM ARCHITECTURE MAINTENANCE PROTEIN MBAA"/>
    <property type="match status" value="1"/>
</dbReference>
<dbReference type="InterPro" id="IPR043128">
    <property type="entry name" value="Rev_trsase/Diguanyl_cyclase"/>
</dbReference>
<dbReference type="InterPro" id="IPR029016">
    <property type="entry name" value="GAF-like_dom_sf"/>
</dbReference>
<sequence length="923" mass="101294">MSLQSQENPENGSVGLQATFLRLMRDEMLWQSDLQAALVQLTECVARTLHVTRASIWRLSDDSKSLHAFCGFDSRSGSITEAGVLCEQEYPSYFRNLLSGRLVDAADARNDYRTAELANSYLVPNGIRAMLDCSLHNGGTVSGVLCIEQVGSARLWSREEQFFATSAADLASQLLVFHSLKDSERRYRTLFNAAGDAILTLRDGGIVDCNPRGLSLFSTTQGHLHGASLAELSPGIQPDGSLSEERLDGVMQRVLAGEPAYFEWVFRRPDGELWEAEISASAIHTGSEQIILAIIRDVTERRNAERHKQQAATLLARRNGALQVVNRLASHLHGMTDINLIAAETVRVLRLLQDVPCITFLRLMPDKERFMRVAVDGEDSASLATEDLEGIPVRGSLAGRALEERRILVSGDIEHDARISPEGKVGLLACNFQSLIVVPLTLHNEALGSIGLLFHEQHVGFGDVEMETLGTIGQTVSLAMANARHMQVLEHQTLHDSLTLLPNRTHLHRETARAIRAASERAQMVALMLLDLNGFKEINDALGHQAGDQIIKLVGERLRDMLRAHDALIARLGGDEFAILMRAAETQEQARALAESLCTALREPFEVQGIAIDLAGSIGISFYPHHGDTSNALLRCADVAMYSAKSAVGNLCVYDADLDRHSPKRLAIMTELGSAIAADQLTLHFQPKLDLKTGAWAGCEALVRWQHPQLGQIPPGDFIQFAETTDLIRPLTLWVARRALTCMRDWQYRGICLPVSINLSTRNLLDVTFPDSMAALLEEFAVPPHMLELEITETALMNDPNRAMSVVERLVELGMSFSIDDFGTGYSSLAYLKRLPLRALKIDRSFVSDMLADDHDAIIVRSTIGLAHSLGLQVVAEGVEDVATLDALRDAGCELAQGFVLSRPVPADEAVLRLLTAFCAAND</sequence>
<dbReference type="InterPro" id="IPR029787">
    <property type="entry name" value="Nucleotide_cyclase"/>
</dbReference>
<dbReference type="CDD" id="cd01949">
    <property type="entry name" value="GGDEF"/>
    <property type="match status" value="1"/>
</dbReference>
<dbReference type="InterPro" id="IPR052155">
    <property type="entry name" value="Biofilm_reg_signaling"/>
</dbReference>
<dbReference type="CDD" id="cd00130">
    <property type="entry name" value="PAS"/>
    <property type="match status" value="1"/>
</dbReference>
<evidence type="ECO:0000259" key="1">
    <source>
        <dbReference type="PROSITE" id="PS50113"/>
    </source>
</evidence>
<dbReference type="Gene3D" id="3.20.20.450">
    <property type="entry name" value="EAL domain"/>
    <property type="match status" value="1"/>
</dbReference>
<dbReference type="Pfam" id="PF01590">
    <property type="entry name" value="GAF"/>
    <property type="match status" value="1"/>
</dbReference>
<dbReference type="PROSITE" id="PS50887">
    <property type="entry name" value="GGDEF"/>
    <property type="match status" value="1"/>
</dbReference>
<dbReference type="InterPro" id="IPR000700">
    <property type="entry name" value="PAS-assoc_C"/>
</dbReference>